<dbReference type="EMBL" id="JAUJFL010000002">
    <property type="protein sequence ID" value="KAK2611854.1"/>
    <property type="molecule type" value="Genomic_DNA"/>
</dbReference>
<gene>
    <name evidence="3" type="ORF">N8I77_005175</name>
</gene>
<evidence type="ECO:0000313" key="3">
    <source>
        <dbReference type="EMBL" id="KAK2611854.1"/>
    </source>
</evidence>
<feature type="transmembrane region" description="Helical" evidence="2">
    <location>
        <begin position="201"/>
        <end position="224"/>
    </location>
</feature>
<feature type="region of interest" description="Disordered" evidence="1">
    <location>
        <begin position="1"/>
        <end position="60"/>
    </location>
</feature>
<name>A0AAD9SNL3_PHOAM</name>
<evidence type="ECO:0000313" key="4">
    <source>
        <dbReference type="Proteomes" id="UP001265746"/>
    </source>
</evidence>
<keyword evidence="2" id="KW-0812">Transmembrane</keyword>
<feature type="transmembrane region" description="Helical" evidence="2">
    <location>
        <begin position="81"/>
        <end position="100"/>
    </location>
</feature>
<proteinExistence type="predicted"/>
<keyword evidence="2" id="KW-1133">Transmembrane helix</keyword>
<feature type="transmembrane region" description="Helical" evidence="2">
    <location>
        <begin position="167"/>
        <end position="189"/>
    </location>
</feature>
<feature type="transmembrane region" description="Helical" evidence="2">
    <location>
        <begin position="135"/>
        <end position="155"/>
    </location>
</feature>
<comment type="caution">
    <text evidence="3">The sequence shown here is derived from an EMBL/GenBank/DDBJ whole genome shotgun (WGS) entry which is preliminary data.</text>
</comment>
<evidence type="ECO:0000256" key="2">
    <source>
        <dbReference type="SAM" id="Phobius"/>
    </source>
</evidence>
<organism evidence="3 4">
    <name type="scientific">Phomopsis amygdali</name>
    <name type="common">Fusicoccum amygdali</name>
    <dbReference type="NCBI Taxonomy" id="1214568"/>
    <lineage>
        <taxon>Eukaryota</taxon>
        <taxon>Fungi</taxon>
        <taxon>Dikarya</taxon>
        <taxon>Ascomycota</taxon>
        <taxon>Pezizomycotina</taxon>
        <taxon>Sordariomycetes</taxon>
        <taxon>Sordariomycetidae</taxon>
        <taxon>Diaporthales</taxon>
        <taxon>Diaporthaceae</taxon>
        <taxon>Diaporthe</taxon>
    </lineage>
</organism>
<keyword evidence="4" id="KW-1185">Reference proteome</keyword>
<feature type="compositionally biased region" description="Basic and acidic residues" evidence="1">
    <location>
        <begin position="50"/>
        <end position="60"/>
    </location>
</feature>
<dbReference type="AlphaFoldDB" id="A0AAD9SNL3"/>
<protein>
    <submittedName>
        <fullName evidence="3">Uncharacterized protein</fullName>
    </submittedName>
</protein>
<keyword evidence="2" id="KW-0472">Membrane</keyword>
<reference evidence="3" key="1">
    <citation type="submission" date="2023-06" db="EMBL/GenBank/DDBJ databases">
        <authorList>
            <person name="Noh H."/>
        </authorList>
    </citation>
    <scope>NUCLEOTIDE SEQUENCE</scope>
    <source>
        <strain evidence="3">DUCC20226</strain>
    </source>
</reference>
<evidence type="ECO:0000256" key="1">
    <source>
        <dbReference type="SAM" id="MobiDB-lite"/>
    </source>
</evidence>
<accession>A0AAD9SNL3</accession>
<feature type="compositionally biased region" description="Low complexity" evidence="1">
    <location>
        <begin position="28"/>
        <end position="46"/>
    </location>
</feature>
<sequence>MPHRQPSTSKPPPVRHPSIRSEKAGPQRLSSTRSSTTRNPSVRTVTGNGPERRPTAGLRRENTLQTCYMEMLLSLDKIPRLHNILAAFFGWILLAGFIVFPGTFTSIRDLSEDPDVADKSPAAGVILDQVQNVPLLVVAAVCCGIGAAGLLWLAFRWRSNYVWLLNRVYLPGATNALAGLISTLVVVYSQKHGDWSVTAKVTGIVEGADLVICGTLFVFNTLLLKRVQRKHGREMEQFEQVGEEGLFERAGRKLQQPALEPQSVV</sequence>
<dbReference type="Proteomes" id="UP001265746">
    <property type="component" value="Unassembled WGS sequence"/>
</dbReference>